<protein>
    <recommendedName>
        <fullName evidence="1">SAP domain-containing protein</fullName>
    </recommendedName>
</protein>
<dbReference type="Pfam" id="PF02037">
    <property type="entry name" value="SAP"/>
    <property type="match status" value="2"/>
</dbReference>
<evidence type="ECO:0000313" key="2">
    <source>
        <dbReference type="EMBL" id="KKM89066.1"/>
    </source>
</evidence>
<dbReference type="InterPro" id="IPR036361">
    <property type="entry name" value="SAP_dom_sf"/>
</dbReference>
<dbReference type="InterPro" id="IPR003034">
    <property type="entry name" value="SAP_dom"/>
</dbReference>
<comment type="caution">
    <text evidence="2">The sequence shown here is derived from an EMBL/GenBank/DDBJ whole genome shotgun (WGS) entry which is preliminary data.</text>
</comment>
<accession>A0A0F9LPC2</accession>
<feature type="domain" description="SAP" evidence="1">
    <location>
        <begin position="215"/>
        <end position="247"/>
    </location>
</feature>
<sequence>MKSIKDLLPDKNVPSLIHVCKNLGLRGYTKLRKEGIVNLIRENVKNPQVQETIKYSIPDNGTVALILKSLIDNKNELKYADLRNDILEKRSNSTFRDNYRVLLAKSFIFEDEKSEDDVLYLPKEFSDIAKEVIEKRIQEEEPEPEIEEVVEEQEQEKKIISTINQLLYSKKFTSVSGIQKELMDRNLKISGTKNQLIERLLYESNEPIQNILGILFGKIELKEICRDFNLLVSGTKDTLIDRILENLPPTHPDKVKSSIQEVEIVEGAVAEEVMGVASGLAEEKVSEIQPVELIQEEEPQMKIVEIVFNHLNNAWIDYKTITDNKSLAGIINTSLRNLPNLRDAEIHRVDKVREEPIITIDKEGEVAAIFVWYFDKKKGYKAQMQKISLGIMTYSAQISKDVICYIYDPEPKLSEEDIETFSSLSFIIRKTEREFK</sequence>
<dbReference type="AlphaFoldDB" id="A0A0F9LPC2"/>
<evidence type="ECO:0000259" key="1">
    <source>
        <dbReference type="SMART" id="SM00513"/>
    </source>
</evidence>
<reference evidence="2" key="1">
    <citation type="journal article" date="2015" name="Nature">
        <title>Complex archaea that bridge the gap between prokaryotes and eukaryotes.</title>
        <authorList>
            <person name="Spang A."/>
            <person name="Saw J.H."/>
            <person name="Jorgensen S.L."/>
            <person name="Zaremba-Niedzwiedzka K."/>
            <person name="Martijn J."/>
            <person name="Lind A.E."/>
            <person name="van Eijk R."/>
            <person name="Schleper C."/>
            <person name="Guy L."/>
            <person name="Ettema T.J."/>
        </authorList>
    </citation>
    <scope>NUCLEOTIDE SEQUENCE</scope>
</reference>
<proteinExistence type="predicted"/>
<dbReference type="EMBL" id="LAZR01006874">
    <property type="protein sequence ID" value="KKM89066.1"/>
    <property type="molecule type" value="Genomic_DNA"/>
</dbReference>
<dbReference type="SMART" id="SM00513">
    <property type="entry name" value="SAP"/>
    <property type="match status" value="2"/>
</dbReference>
<gene>
    <name evidence="2" type="ORF">LCGC14_1252390</name>
</gene>
<name>A0A0F9LPC2_9ZZZZ</name>
<organism evidence="2">
    <name type="scientific">marine sediment metagenome</name>
    <dbReference type="NCBI Taxonomy" id="412755"/>
    <lineage>
        <taxon>unclassified sequences</taxon>
        <taxon>metagenomes</taxon>
        <taxon>ecological metagenomes</taxon>
    </lineage>
</organism>
<dbReference type="Gene3D" id="1.10.720.30">
    <property type="entry name" value="SAP domain"/>
    <property type="match status" value="2"/>
</dbReference>
<feature type="domain" description="SAP" evidence="1">
    <location>
        <begin position="169"/>
        <end position="203"/>
    </location>
</feature>